<proteinExistence type="predicted"/>
<dbReference type="AlphaFoldDB" id="A0A392MWE5"/>
<comment type="caution">
    <text evidence="2">The sequence shown here is derived from an EMBL/GenBank/DDBJ whole genome shotgun (WGS) entry which is preliminary data.</text>
</comment>
<evidence type="ECO:0000256" key="1">
    <source>
        <dbReference type="SAM" id="SignalP"/>
    </source>
</evidence>
<keyword evidence="1" id="KW-0732">Signal</keyword>
<accession>A0A392MWE5</accession>
<evidence type="ECO:0000313" key="3">
    <source>
        <dbReference type="Proteomes" id="UP000265520"/>
    </source>
</evidence>
<keyword evidence="3" id="KW-1185">Reference proteome</keyword>
<evidence type="ECO:0000313" key="2">
    <source>
        <dbReference type="EMBL" id="MCH91028.1"/>
    </source>
</evidence>
<feature type="signal peptide" evidence="1">
    <location>
        <begin position="1"/>
        <end position="22"/>
    </location>
</feature>
<dbReference type="Proteomes" id="UP000265520">
    <property type="component" value="Unassembled WGS sequence"/>
</dbReference>
<organism evidence="2 3">
    <name type="scientific">Trifolium medium</name>
    <dbReference type="NCBI Taxonomy" id="97028"/>
    <lineage>
        <taxon>Eukaryota</taxon>
        <taxon>Viridiplantae</taxon>
        <taxon>Streptophyta</taxon>
        <taxon>Embryophyta</taxon>
        <taxon>Tracheophyta</taxon>
        <taxon>Spermatophyta</taxon>
        <taxon>Magnoliopsida</taxon>
        <taxon>eudicotyledons</taxon>
        <taxon>Gunneridae</taxon>
        <taxon>Pentapetalae</taxon>
        <taxon>rosids</taxon>
        <taxon>fabids</taxon>
        <taxon>Fabales</taxon>
        <taxon>Fabaceae</taxon>
        <taxon>Papilionoideae</taxon>
        <taxon>50 kb inversion clade</taxon>
        <taxon>NPAAA clade</taxon>
        <taxon>Hologalegina</taxon>
        <taxon>IRL clade</taxon>
        <taxon>Trifolieae</taxon>
        <taxon>Trifolium</taxon>
    </lineage>
</organism>
<reference evidence="2 3" key="1">
    <citation type="journal article" date="2018" name="Front. Plant Sci.">
        <title>Red Clover (Trifolium pratense) and Zigzag Clover (T. medium) - A Picture of Genomic Similarities and Differences.</title>
        <authorList>
            <person name="Dluhosova J."/>
            <person name="Istvanek J."/>
            <person name="Nedelnik J."/>
            <person name="Repkova J."/>
        </authorList>
    </citation>
    <scope>NUCLEOTIDE SEQUENCE [LARGE SCALE GENOMIC DNA]</scope>
    <source>
        <strain evidence="3">cv. 10/8</strain>
        <tissue evidence="2">Leaf</tissue>
    </source>
</reference>
<sequence>TKANTWLQLVSKLMALSQYTTCFQYIVSAWTELTSGVRNIAEAALLSNNPRIKSRFHTFALCMNRPFTFKYDNTGCKNRGLGKSSPSRV</sequence>
<protein>
    <submittedName>
        <fullName evidence="2">Uncharacterized protein</fullName>
    </submittedName>
</protein>
<dbReference type="EMBL" id="LXQA010019528">
    <property type="protein sequence ID" value="MCH91028.1"/>
    <property type="molecule type" value="Genomic_DNA"/>
</dbReference>
<name>A0A392MWE5_9FABA</name>
<feature type="chain" id="PRO_5017221359" evidence="1">
    <location>
        <begin position="23"/>
        <end position="89"/>
    </location>
</feature>
<feature type="non-terminal residue" evidence="2">
    <location>
        <position position="1"/>
    </location>
</feature>
<gene>
    <name evidence="2" type="ORF">A2U01_0011952</name>
</gene>